<dbReference type="Gene3D" id="3.30.420.10">
    <property type="entry name" value="Ribonuclease H-like superfamily/Ribonuclease H"/>
    <property type="match status" value="2"/>
</dbReference>
<dbReference type="InterPro" id="IPR012337">
    <property type="entry name" value="RNaseH-like_sf"/>
</dbReference>
<dbReference type="Pfam" id="PF00078">
    <property type="entry name" value="RVT_1"/>
    <property type="match status" value="1"/>
</dbReference>
<dbReference type="InterPro" id="IPR043502">
    <property type="entry name" value="DNA/RNA_pol_sf"/>
</dbReference>
<dbReference type="InterPro" id="IPR041588">
    <property type="entry name" value="Integrase_H2C2"/>
</dbReference>
<feature type="domain" description="Integrase catalytic" evidence="13">
    <location>
        <begin position="2588"/>
        <end position="2753"/>
    </location>
</feature>
<reference evidence="14 15" key="1">
    <citation type="submission" date="2022-01" db="EMBL/GenBank/DDBJ databases">
        <title>A chromosomal length assembly of Cordylochernes scorpioides.</title>
        <authorList>
            <person name="Zeh D."/>
            <person name="Zeh J."/>
        </authorList>
    </citation>
    <scope>NUCLEOTIDE SEQUENCE [LARGE SCALE GENOMIC DNA]</scope>
    <source>
        <strain evidence="14">IN4F17</strain>
        <tissue evidence="14">Whole Body</tissue>
    </source>
</reference>
<dbReference type="Pfam" id="PF17921">
    <property type="entry name" value="Integrase_H2C2"/>
    <property type="match status" value="2"/>
</dbReference>
<feature type="domain" description="Integrase catalytic" evidence="13">
    <location>
        <begin position="1362"/>
        <end position="1552"/>
    </location>
</feature>
<keyword evidence="5" id="KW-0378">Hydrolase</keyword>
<dbReference type="SUPFAM" id="SSF50630">
    <property type="entry name" value="Acid proteases"/>
    <property type="match status" value="1"/>
</dbReference>
<evidence type="ECO:0000256" key="10">
    <source>
        <dbReference type="SAM" id="MobiDB-lite"/>
    </source>
</evidence>
<dbReference type="InterPro" id="IPR001969">
    <property type="entry name" value="Aspartic_peptidase_AS"/>
</dbReference>
<dbReference type="SMART" id="SM00343">
    <property type="entry name" value="ZnF_C2HC"/>
    <property type="match status" value="2"/>
</dbReference>
<dbReference type="InterPro" id="IPR021109">
    <property type="entry name" value="Peptidase_aspartic_dom_sf"/>
</dbReference>
<keyword evidence="3" id="KW-0540">Nuclease</keyword>
<protein>
    <recommendedName>
        <fullName evidence="16">Endonuclease</fullName>
    </recommendedName>
</protein>
<dbReference type="InterPro" id="IPR000477">
    <property type="entry name" value="RT_dom"/>
</dbReference>
<keyword evidence="7" id="KW-0694">RNA-binding</keyword>
<dbReference type="InterPro" id="IPR001878">
    <property type="entry name" value="Znf_CCHC"/>
</dbReference>
<sequence>MIESKDDANLQTFKQDILDIKSNIEKTYCNLLTFSEFDNEVYFSRVMQYNDNLRNLVANINKVSCTASSSKIDDLNQPTTSKIELPKFNLPSFSGDVNEWLSFKQLFSLSIDSNTALTDSQKLQYLQSAVTGDAERLIRGFPVIDENYAHAWATLVSRYDNKKELAFSQCTKLFTLKPLKLINSKAIFELLDICNEAMRNLKSLGLERNTLVDIFLIHFLQRRIGDDLKRQWELTLIDDGFPSYENFIMFLEKQAKSLQSIKGYAKEDRSVVKQTHVYNSISKGDDKCLLCKNSHPIFKCDKFHKSSLLERWNIVKTNNLCFNCLRSNHRVTSCKITMHCKSCNKKHHTLLHSFQPEPLNTTSIEAPIAQSSVSCFLSDTTKPNETILLSTAIVRVRAENGSFHPCRALIDTGSQRSLITENCREKLNLPVKKNQLTVFGIGNQPIQQSASETFLQFKPHFSDRIFKISSIILDKITVDLPNFLINRDNWPHLKNTLLADPNFDKTSPIDLVIGADLAPFLYTGKLRFQNHPGPTACSSKLGWILSGNVSSSETGNNYISLCSTSQGDDNLRQFFELESVPAALPLTKEEKSCGDIYDKNFCISTDGRYSVGLPFKSVPNLGDSRQNAMKRFLALERKLHKSSNLLQKYKDFMMEYLSLNHMELIPKKERDKPSDKCYYIPHHCVLRDQSSTTKLRVVFDASCKTSNNYSLNDFLHTGPKLQHDIFNILVKFRTNPIAFTGDIEKMYRQIKVNSSDLDFQRIFWRNSPLESLLEYRLLTVTYGMSCAPYLAIRTLMQLATDKELLFPEASKIIKTDFYVDDLLSGATTIEEAKVLIDDIRKILLSGGFCIRKWMSNVPEVLSEVPEALKAHDSYEIGDNSSVKILGINWNPSTDNFTITVNSLKDVYSKRQLLSDISRIYDPLGWLSPVIISFKILFQTLWKQDLDWDDPLSESLCSHWRRVKMDLAMLNHIKIPRYISCKGLIHSLELHGFCDASESAYSSVVYMKSRFKSGQVQVTLIAAKTKVAPLKATSIPRLELCAALLLSNLYDSICSSLLLQIDRVMLWTDSQIVLCWIKSESKHWKPFVGNRIAEIQRLTLQSSWSYVSTKDNPADCASRGITSSELVNHSLWWNGPDWLSNSSLQDPLPITYELPKEVCHEKRKTVPIVHFTTCPIPDFIFKFSTFRKLSRVTAWLLRFIHNARHSSDKIKHKELSSNELDNSIRTLIQIIQSSEFKTEIQCCNQSKVLPSNSKLLSLNPFIDSSGILRVGGRLRKSNLQFNEKHPIILPHNHFVTELIVQQFHVEHLHSGLQLTLCAIRQKYWIPSGRILVKRLINRCMTCFKTKRQVSKQIMGDLPIHRIIPSSPFSKTGIDFAGPFITKPNVIRTKVTLKSYIALFICFSTKAIHLEIVSDLSTLAFLAAFRRFISRRGKPSDIFTDNATNFKGAKNILNNIHQLVKDSSIQSYVANEHITWHFIPPSAPNFGGIWEAGIKSLKYHLLRCLKSAVLNFEELNTLTSQIEACLNSRPLYPMSSDPNDFNPLTPGHFLIGRPLTALPEPSYHPNDNYLTRWKLIQKARDVFWQRWSREYLNNLQQRSKWKKPSSNLKNVSVLRTCKKTSTYVFPRDAAERDLASTETFVFSTPNEWPKWRKRFERYLVVSGMKKKEEADKIDLFMYLMGDRADDIFRTFKFEKEEEATKIDSVLKAFDSHFCVRKNIIYERAKFNSRIQEDREPVDEFITSLYKFADSCEFEGLHEQLIRDRIVVGVKDKALSERMQLDSELTLEKAVKMVRQQEAVRQQQVDLQRPSTSQKVNQVEFNSKKQSPKQQQQPSRKKEKSAKTRSRCPKCGGFTHREGQACRAEGQRCNLCSKTGHFANCCPDKQAKTAEVKAVSELDEEIGFLLEVSSTEDSSNLDDDEGECRRRWTAEIQTVGMFISTLRNGNYEIKEKIYVIRRLSEPLLSRRACELLNLARRIEVVATRINPIKEFPEVFEGVGQIGNPYEIKLKPGAKPYAVHTSRRVPIPLMEKLKTRLEELEKAGIIAQVNIATEWCAPTVIAGKPNGDIRLCVDLSRLNEHVQREVHPMPVVEHMLGQLGEAKFFSKLDANSGFHQIPLSPDCQHLTTFITPFGRYKYCRMPFGISLAPEYFQKVMSIILQGMDGVMCYLDDILIFASDSKTHDRILRLVLRKLKEAKVTLNKAKCVFGVPRINFLGHILDEDGIRPDPAKIEAVARMPAPTDVHGVRRFLGMVNHLGRFVENLSEIVAPLNQLLVKGQDFVWDCSQERAFRKLKELLTTQPILAAYDVRKPTMVSSDASSYGLGAVLKQEGKNGIWRPVAYSSRTMTPTEKRYAQIEKEALAITWACERFQDFLLGKRFRIETDHKPLIPLFSTKELSSLTPRLQRFRMRMMRFGFEIVHIPGKELLDADALSRQPLLTTEGGENERQTSAHIKAVLSSITDKDEMLTKIFEAQQEDTTLKAVVNYLEKGWPDKKKMSQALLSYWHVKDELGVQNGLLMRSCRLVIPASMKLEILDKLHAGHFGITKTRLRARETVWWPGISEEIAETVRKCSVCIQEAVSKHEPLIPTNFPTRPWQKIGMDLFKFENKWYLVVIDYYSRFPEVVQLDRLTANVVVRGCKSIFARHGIPETVVSDNGTQFGAAREFANFARQYGFQHVTSSPRFPQSNGMAEAGVKIAKLILKKNQDPSLGLLEYRSTPLENGYSPAELLMGRKLRTTLPIAPENLNPKLVDSQTLKRKEGRRRKDMKSRYDRRCGATDMEELSEGDTVWITDMRTWGIVKQKASTPRSYMVDTPVGTLRRNRFHLRKGVTVQYPADPSTPTFSGEERVENEKTPVVDYPSNDSEDGQIRTRSGRIVKPNGCKVSPLCTKCQPATTSNHIIDCIDSSIDELYSSPADPISSSTSFARFSHYALSVNLQQPQITSLTVLIHPLMDSTHPQQTPSTSFARFSHYVPSVNLQFQTTSLTVLTHPLMGSNHPQQTPSQALKTLQ</sequence>
<keyword evidence="6" id="KW-0460">Magnesium</keyword>
<keyword evidence="1" id="KW-0808">Transferase</keyword>
<dbReference type="Gene3D" id="3.10.10.10">
    <property type="entry name" value="HIV Type 1 Reverse Transcriptase, subunit A, domain 1"/>
    <property type="match status" value="1"/>
</dbReference>
<dbReference type="Pfam" id="PF17919">
    <property type="entry name" value="RT_RNaseH_2"/>
    <property type="match status" value="1"/>
</dbReference>
<dbReference type="Gene3D" id="2.40.70.10">
    <property type="entry name" value="Acid Proteases"/>
    <property type="match status" value="1"/>
</dbReference>
<feature type="domain" description="Reverse transcriptase" evidence="12">
    <location>
        <begin position="2039"/>
        <end position="2216"/>
    </location>
</feature>
<dbReference type="InterPro" id="IPR040676">
    <property type="entry name" value="DUF5641"/>
</dbReference>
<feature type="compositionally biased region" description="Polar residues" evidence="10">
    <location>
        <begin position="1806"/>
        <end position="1818"/>
    </location>
</feature>
<organism evidence="14 15">
    <name type="scientific">Cordylochernes scorpioides</name>
    <dbReference type="NCBI Taxonomy" id="51811"/>
    <lineage>
        <taxon>Eukaryota</taxon>
        <taxon>Metazoa</taxon>
        <taxon>Ecdysozoa</taxon>
        <taxon>Arthropoda</taxon>
        <taxon>Chelicerata</taxon>
        <taxon>Arachnida</taxon>
        <taxon>Pseudoscorpiones</taxon>
        <taxon>Cheliferoidea</taxon>
        <taxon>Chernetidae</taxon>
        <taxon>Cordylochernes</taxon>
    </lineage>
</organism>
<gene>
    <name evidence="14" type="ORF">LAZ67_12000784</name>
</gene>
<dbReference type="PANTHER" id="PTHR47331:SF5">
    <property type="entry name" value="RIBONUCLEASE H"/>
    <property type="match status" value="1"/>
</dbReference>
<keyword evidence="15" id="KW-1185">Reference proteome</keyword>
<dbReference type="EMBL" id="CP092874">
    <property type="protein sequence ID" value="UYV74749.1"/>
    <property type="molecule type" value="Genomic_DNA"/>
</dbReference>
<evidence type="ECO:0000313" key="15">
    <source>
        <dbReference type="Proteomes" id="UP001235939"/>
    </source>
</evidence>
<dbReference type="Pfam" id="PF03564">
    <property type="entry name" value="DUF1759"/>
    <property type="match status" value="1"/>
</dbReference>
<keyword evidence="2" id="KW-0548">Nucleotidyltransferase</keyword>
<dbReference type="PROSITE" id="PS00141">
    <property type="entry name" value="ASP_PROTEASE"/>
    <property type="match status" value="1"/>
</dbReference>
<dbReference type="InterPro" id="IPR001584">
    <property type="entry name" value="Integrase_cat-core"/>
</dbReference>
<evidence type="ECO:0000259" key="13">
    <source>
        <dbReference type="PROSITE" id="PS50994"/>
    </source>
</evidence>
<dbReference type="CDD" id="cd01647">
    <property type="entry name" value="RT_LTR"/>
    <property type="match status" value="1"/>
</dbReference>
<feature type="region of interest" description="Disordered" evidence="10">
    <location>
        <begin position="2832"/>
        <end position="2865"/>
    </location>
</feature>
<proteinExistence type="predicted"/>
<evidence type="ECO:0000256" key="5">
    <source>
        <dbReference type="ARBA" id="ARBA00022801"/>
    </source>
</evidence>
<evidence type="ECO:0000256" key="9">
    <source>
        <dbReference type="ARBA" id="ARBA00022918"/>
    </source>
</evidence>
<dbReference type="Gene3D" id="3.30.70.270">
    <property type="match status" value="2"/>
</dbReference>
<dbReference type="Pfam" id="PF05380">
    <property type="entry name" value="Peptidase_A17"/>
    <property type="match status" value="1"/>
</dbReference>
<keyword evidence="9" id="KW-0695">RNA-directed DNA polymerase</keyword>
<evidence type="ECO:0000259" key="11">
    <source>
        <dbReference type="PROSITE" id="PS50175"/>
    </source>
</evidence>
<dbReference type="PANTHER" id="PTHR47331">
    <property type="entry name" value="PHD-TYPE DOMAIN-CONTAINING PROTEIN"/>
    <property type="match status" value="1"/>
</dbReference>
<evidence type="ECO:0000256" key="6">
    <source>
        <dbReference type="ARBA" id="ARBA00022842"/>
    </source>
</evidence>
<feature type="domain" description="Peptidase A2" evidence="11">
    <location>
        <begin position="406"/>
        <end position="489"/>
    </location>
</feature>
<dbReference type="InterPro" id="IPR008042">
    <property type="entry name" value="Retrotrans_Pao"/>
</dbReference>
<dbReference type="CDD" id="cd00303">
    <property type="entry name" value="retropepsin_like"/>
    <property type="match status" value="1"/>
</dbReference>
<dbReference type="Pfam" id="PF00665">
    <property type="entry name" value="rve"/>
    <property type="match status" value="1"/>
</dbReference>
<evidence type="ECO:0000256" key="4">
    <source>
        <dbReference type="ARBA" id="ARBA00022759"/>
    </source>
</evidence>
<feature type="compositionally biased region" description="Basic residues" evidence="10">
    <location>
        <begin position="1832"/>
        <end position="1845"/>
    </location>
</feature>
<feature type="region of interest" description="Disordered" evidence="10">
    <location>
        <begin position="1798"/>
        <end position="1846"/>
    </location>
</feature>
<dbReference type="PROSITE" id="PS50175">
    <property type="entry name" value="ASP_PROT_RETROV"/>
    <property type="match status" value="1"/>
</dbReference>
<dbReference type="SUPFAM" id="SSF56672">
    <property type="entry name" value="DNA/RNA polymerases"/>
    <property type="match status" value="2"/>
</dbReference>
<feature type="compositionally biased region" description="Basic and acidic residues" evidence="10">
    <location>
        <begin position="2842"/>
        <end position="2852"/>
    </location>
</feature>
<dbReference type="PROSITE" id="PS50878">
    <property type="entry name" value="RT_POL"/>
    <property type="match status" value="1"/>
</dbReference>
<evidence type="ECO:0000313" key="14">
    <source>
        <dbReference type="EMBL" id="UYV74749.1"/>
    </source>
</evidence>
<evidence type="ECO:0008006" key="16">
    <source>
        <dbReference type="Google" id="ProtNLM"/>
    </source>
</evidence>
<dbReference type="CDD" id="cd01644">
    <property type="entry name" value="RT_pepA17"/>
    <property type="match status" value="1"/>
</dbReference>
<dbReference type="Pfam" id="PF18701">
    <property type="entry name" value="DUF5641"/>
    <property type="match status" value="1"/>
</dbReference>
<dbReference type="Proteomes" id="UP001235939">
    <property type="component" value="Chromosome 12"/>
</dbReference>
<name>A0ABY6L1M3_9ARAC</name>
<dbReference type="SUPFAM" id="SSF53098">
    <property type="entry name" value="Ribonuclease H-like"/>
    <property type="match status" value="2"/>
</dbReference>
<dbReference type="InterPro" id="IPR036397">
    <property type="entry name" value="RNaseH_sf"/>
</dbReference>
<evidence type="ECO:0000256" key="7">
    <source>
        <dbReference type="ARBA" id="ARBA00022884"/>
    </source>
</evidence>
<feature type="compositionally biased region" description="Low complexity" evidence="10">
    <location>
        <begin position="1821"/>
        <end position="1831"/>
    </location>
</feature>
<keyword evidence="4" id="KW-0255">Endonuclease</keyword>
<feature type="non-terminal residue" evidence="14">
    <location>
        <position position="1"/>
    </location>
</feature>
<dbReference type="Gene3D" id="1.10.340.70">
    <property type="match status" value="2"/>
</dbReference>
<evidence type="ECO:0000256" key="3">
    <source>
        <dbReference type="ARBA" id="ARBA00022722"/>
    </source>
</evidence>
<evidence type="ECO:0000259" key="12">
    <source>
        <dbReference type="PROSITE" id="PS50878"/>
    </source>
</evidence>
<dbReference type="InterPro" id="IPR043128">
    <property type="entry name" value="Rev_trsase/Diguanyl_cyclase"/>
</dbReference>
<evidence type="ECO:0000256" key="1">
    <source>
        <dbReference type="ARBA" id="ARBA00022679"/>
    </source>
</evidence>
<evidence type="ECO:0000256" key="8">
    <source>
        <dbReference type="ARBA" id="ARBA00022908"/>
    </source>
</evidence>
<dbReference type="InterPro" id="IPR001995">
    <property type="entry name" value="Peptidase_A2_cat"/>
</dbReference>
<dbReference type="InterPro" id="IPR041577">
    <property type="entry name" value="RT_RNaseH_2"/>
</dbReference>
<dbReference type="PROSITE" id="PS50994">
    <property type="entry name" value="INTEGRASE"/>
    <property type="match status" value="2"/>
</dbReference>
<keyword evidence="8" id="KW-0229">DNA integration</keyword>
<accession>A0ABY6L1M3</accession>
<evidence type="ECO:0000256" key="2">
    <source>
        <dbReference type="ARBA" id="ARBA00022695"/>
    </source>
</evidence>
<dbReference type="CDD" id="cd09274">
    <property type="entry name" value="RNase_HI_RT_Ty3"/>
    <property type="match status" value="1"/>
</dbReference>
<dbReference type="InterPro" id="IPR005312">
    <property type="entry name" value="DUF1759"/>
</dbReference>